<evidence type="ECO:0000313" key="17">
    <source>
        <dbReference type="Proteomes" id="UP000887574"/>
    </source>
</evidence>
<dbReference type="PANTHER" id="PTHR11680">
    <property type="entry name" value="SERINE HYDROXYMETHYLTRANSFERASE"/>
    <property type="match status" value="1"/>
</dbReference>
<evidence type="ECO:0000256" key="12">
    <source>
        <dbReference type="ARBA" id="ARBA00022898"/>
    </source>
</evidence>
<dbReference type="GO" id="GO:0005739">
    <property type="term" value="C:mitochondrion"/>
    <property type="evidence" value="ECO:0007669"/>
    <property type="project" value="TreeGrafter"/>
</dbReference>
<evidence type="ECO:0000313" key="18">
    <source>
        <dbReference type="WBParaSite" id="jg4304"/>
    </source>
</evidence>
<dbReference type="PANTHER" id="PTHR11680:SF59">
    <property type="entry name" value="SERINE HYDROXYMETHYLTRANSFERASE, CYTOSOLIC"/>
    <property type="match status" value="1"/>
</dbReference>
<dbReference type="SUPFAM" id="SSF53335">
    <property type="entry name" value="S-adenosyl-L-methionine-dependent methyltransferases"/>
    <property type="match status" value="1"/>
</dbReference>
<organism evidence="17 18">
    <name type="scientific">Ditylenchus dipsaci</name>
    <dbReference type="NCBI Taxonomy" id="166011"/>
    <lineage>
        <taxon>Eukaryota</taxon>
        <taxon>Metazoa</taxon>
        <taxon>Ecdysozoa</taxon>
        <taxon>Nematoda</taxon>
        <taxon>Chromadorea</taxon>
        <taxon>Rhabditida</taxon>
        <taxon>Tylenchina</taxon>
        <taxon>Tylenchomorpha</taxon>
        <taxon>Sphaerularioidea</taxon>
        <taxon>Anguinidae</taxon>
        <taxon>Anguininae</taxon>
        <taxon>Ditylenchus</taxon>
    </lineage>
</organism>
<evidence type="ECO:0000256" key="9">
    <source>
        <dbReference type="ARBA" id="ARBA00022670"/>
    </source>
</evidence>
<keyword evidence="11" id="KW-0378">Hydrolase</keyword>
<dbReference type="FunFam" id="3.40.640.10:FF:000097">
    <property type="entry name" value="Serine hydroxymethyltransferase"/>
    <property type="match status" value="1"/>
</dbReference>
<dbReference type="InterPro" id="IPR013216">
    <property type="entry name" value="Methyltransf_11"/>
</dbReference>
<comment type="function">
    <text evidence="2 13">Interconversion of serine and glycine.</text>
</comment>
<dbReference type="InterPro" id="IPR015422">
    <property type="entry name" value="PyrdxlP-dep_Trfase_small"/>
</dbReference>
<comment type="pathway">
    <text evidence="3 13">One-carbon metabolism; tetrahydrofolate interconversion.</text>
</comment>
<evidence type="ECO:0000256" key="7">
    <source>
        <dbReference type="ARBA" id="ARBA00016846"/>
    </source>
</evidence>
<feature type="domain" description="Ubiquitin-like protease family profile" evidence="15">
    <location>
        <begin position="62"/>
        <end position="127"/>
    </location>
</feature>
<dbReference type="Gene3D" id="3.40.640.10">
    <property type="entry name" value="Type I PLP-dependent aspartate aminotransferase-like (Major domain)"/>
    <property type="match status" value="1"/>
</dbReference>
<dbReference type="InterPro" id="IPR015424">
    <property type="entry name" value="PyrdxlP-dep_Trfase"/>
</dbReference>
<accession>A0A915EB70</accession>
<evidence type="ECO:0000256" key="6">
    <source>
        <dbReference type="ARBA" id="ARBA00012256"/>
    </source>
</evidence>
<dbReference type="GO" id="GO:0035999">
    <property type="term" value="P:tetrahydrofolate interconversion"/>
    <property type="evidence" value="ECO:0007669"/>
    <property type="project" value="InterPro"/>
</dbReference>
<dbReference type="GO" id="GO:0005634">
    <property type="term" value="C:nucleus"/>
    <property type="evidence" value="ECO:0007669"/>
    <property type="project" value="TreeGrafter"/>
</dbReference>
<keyword evidence="9" id="KW-0645">Protease</keyword>
<dbReference type="SUPFAM" id="SSF54001">
    <property type="entry name" value="Cysteine proteinases"/>
    <property type="match status" value="1"/>
</dbReference>
<dbReference type="CDD" id="cd00378">
    <property type="entry name" value="SHMT"/>
    <property type="match status" value="1"/>
</dbReference>
<dbReference type="CDD" id="cd02440">
    <property type="entry name" value="AdoMet_MTases"/>
    <property type="match status" value="1"/>
</dbReference>
<keyword evidence="17" id="KW-1185">Reference proteome</keyword>
<proteinExistence type="inferred from homology"/>
<dbReference type="Gene3D" id="3.40.50.150">
    <property type="entry name" value="Vaccinia Virus protein VP39"/>
    <property type="match status" value="1"/>
</dbReference>
<evidence type="ECO:0000256" key="3">
    <source>
        <dbReference type="ARBA" id="ARBA00004777"/>
    </source>
</evidence>
<dbReference type="Pfam" id="PF08241">
    <property type="entry name" value="Methyltransf_11"/>
    <property type="match status" value="1"/>
</dbReference>
<dbReference type="Pfam" id="PF02902">
    <property type="entry name" value="Peptidase_C48"/>
    <property type="match status" value="1"/>
</dbReference>
<evidence type="ECO:0000256" key="13">
    <source>
        <dbReference type="RuleBase" id="RU000585"/>
    </source>
</evidence>
<dbReference type="InterPro" id="IPR019798">
    <property type="entry name" value="Ser_HO-MeTrfase_PLP_BS"/>
</dbReference>
<evidence type="ECO:0000256" key="4">
    <source>
        <dbReference type="ARBA" id="ARBA00005234"/>
    </source>
</evidence>
<dbReference type="EC" id="2.1.2.1" evidence="6 13"/>
<dbReference type="SUPFAM" id="SSF53383">
    <property type="entry name" value="PLP-dependent transferases"/>
    <property type="match status" value="1"/>
</dbReference>
<keyword evidence="12 13" id="KW-0663">Pyridoxal phosphate</keyword>
<dbReference type="InterPro" id="IPR015421">
    <property type="entry name" value="PyrdxlP-dep_Trfase_major"/>
</dbReference>
<dbReference type="GO" id="GO:0030170">
    <property type="term" value="F:pyridoxal phosphate binding"/>
    <property type="evidence" value="ECO:0007669"/>
    <property type="project" value="InterPro"/>
</dbReference>
<dbReference type="Pfam" id="PF00464">
    <property type="entry name" value="SHMT"/>
    <property type="match status" value="1"/>
</dbReference>
<evidence type="ECO:0000256" key="10">
    <source>
        <dbReference type="ARBA" id="ARBA00022679"/>
    </source>
</evidence>
<evidence type="ECO:0000259" key="16">
    <source>
        <dbReference type="Pfam" id="PF08241"/>
    </source>
</evidence>
<name>A0A915EB70_9BILA</name>
<protein>
    <recommendedName>
        <fullName evidence="7 13">Serine hydroxymethyltransferase</fullName>
        <ecNumber evidence="6 13">2.1.2.1</ecNumber>
    </recommendedName>
</protein>
<dbReference type="InterPro" id="IPR001085">
    <property type="entry name" value="Ser_HO-MeTrfase"/>
</dbReference>
<feature type="domain" description="Methyltransferase type 11" evidence="16">
    <location>
        <begin position="246"/>
        <end position="340"/>
    </location>
</feature>
<dbReference type="InterPro" id="IPR049943">
    <property type="entry name" value="Ser_HO-MeTrfase-like"/>
</dbReference>
<keyword evidence="10 13" id="KW-0808">Transferase</keyword>
<dbReference type="WBParaSite" id="jg4304">
    <property type="protein sequence ID" value="jg4304"/>
    <property type="gene ID" value="jg4304"/>
</dbReference>
<dbReference type="Gene3D" id="3.90.1150.10">
    <property type="entry name" value="Aspartate Aminotransferase, domain 1"/>
    <property type="match status" value="1"/>
</dbReference>
<dbReference type="AlphaFoldDB" id="A0A915EB70"/>
<dbReference type="Gene3D" id="3.40.395.10">
    <property type="entry name" value="Adenoviral Proteinase, Chain A"/>
    <property type="match status" value="1"/>
</dbReference>
<dbReference type="InterPro" id="IPR029063">
    <property type="entry name" value="SAM-dependent_MTases_sf"/>
</dbReference>
<dbReference type="Proteomes" id="UP000887574">
    <property type="component" value="Unplaced"/>
</dbReference>
<comment type="similarity">
    <text evidence="5 13">Belongs to the SHMT family.</text>
</comment>
<dbReference type="GO" id="GO:0004372">
    <property type="term" value="F:glycine hydroxymethyltransferase activity"/>
    <property type="evidence" value="ECO:0007669"/>
    <property type="project" value="UniProtKB-EC"/>
</dbReference>
<dbReference type="HAMAP" id="MF_00051">
    <property type="entry name" value="SHMT"/>
    <property type="match status" value="1"/>
</dbReference>
<evidence type="ECO:0000256" key="1">
    <source>
        <dbReference type="ARBA" id="ARBA00001933"/>
    </source>
</evidence>
<evidence type="ECO:0000259" key="14">
    <source>
        <dbReference type="Pfam" id="PF00464"/>
    </source>
</evidence>
<dbReference type="PROSITE" id="PS00096">
    <property type="entry name" value="SHMT"/>
    <property type="match status" value="1"/>
</dbReference>
<evidence type="ECO:0000256" key="8">
    <source>
        <dbReference type="ARBA" id="ARBA00022563"/>
    </source>
</evidence>
<comment type="cofactor">
    <cofactor evidence="1 13">
        <name>pyridoxal 5'-phosphate</name>
        <dbReference type="ChEBI" id="CHEBI:597326"/>
    </cofactor>
</comment>
<comment type="catalytic activity">
    <reaction evidence="13">
        <text>(6R)-5,10-methylene-5,6,7,8-tetrahydrofolate + glycine + H2O = (6S)-5,6,7,8-tetrahydrofolate + L-serine</text>
        <dbReference type="Rhea" id="RHEA:15481"/>
        <dbReference type="ChEBI" id="CHEBI:15377"/>
        <dbReference type="ChEBI" id="CHEBI:15636"/>
        <dbReference type="ChEBI" id="CHEBI:33384"/>
        <dbReference type="ChEBI" id="CHEBI:57305"/>
        <dbReference type="ChEBI" id="CHEBI:57453"/>
        <dbReference type="EC" id="2.1.2.1"/>
    </reaction>
</comment>
<dbReference type="GO" id="GO:0008234">
    <property type="term" value="F:cysteine-type peptidase activity"/>
    <property type="evidence" value="ECO:0007669"/>
    <property type="project" value="InterPro"/>
</dbReference>
<keyword evidence="8 13" id="KW-0554">One-carbon metabolism</keyword>
<feature type="domain" description="Serine hydroxymethyltransferase-like" evidence="14">
    <location>
        <begin position="679"/>
        <end position="1065"/>
    </location>
</feature>
<dbReference type="InterPro" id="IPR003653">
    <property type="entry name" value="Peptidase_C48_C"/>
</dbReference>
<dbReference type="InterPro" id="IPR039429">
    <property type="entry name" value="SHMT-like_dom"/>
</dbReference>
<sequence>MNFELLTSKKNKPMLKDLNDYMYWNFGISRGRRTYWRCIHYRVGWDGTENTKCPGEICQHLSLLKDFLKEFAVERGYDEVNPSLWIGACAKDIPTQSNSFDCGAFVCKFADCLYRQDQMKFSQKDMSVGKINQSLGTKCIRHYSNWHNMRFKPISCLERWRNLNQIFECCPCSKARMSSSSRSCASSSLKTIPADVKVFDRKTKQMQRDRSAMKEDFDVFRYVRDEFGARVADRVYDLTGYNAVCLDLGCGAGHIGPHLAKDNIGLLMQCDMSQKMVERSLGAPADELPTLRVIADEELVPFRPSSVDLIFSSLSAHWINDLPGWFQRCLNVLQPDGCLIGAVLAGETLHELRVSLQLAEMERLGGMGAHISPYVESHDISSLMNRAGFKLITVDVDEIEVGYPNMFALMCDLQGMAESSANMRRSAKLSREVLVAADSIYKSLYAKDDRYSATFQVINFIGWKPGPTMPKPAKRGSQTVSFKDLSKLVEFGPDGTRWGTYAKLINSIIANESCLKEAIWNAGIQDNRVLKRQSDDIRLLLCSDEEFWPALKQISKVITPLAEAIRKIEGNEVNSRSAYKTIKDAFAEAKRGVNESEFEFGNDMMESLQSRSFIPHLSTHTSNQLVKHSLFTKFCPLSVFLLSERMASNGSTPSKVHTPLVPVDRWNYSGDNLLRDPVASVDSEVHEIMKNEKKRQRRGLQLIASENFTSKAVYDALSSSMSNKYSEGYPGARYYGGNEFIDQMERLCQERALKVFGLDPEKWGVNVQSLSGSPANFAVFTAIVEPHGRIMGLDLPDGGHLTHGFYTATRRVSATSIFFESMPYKIDPETGLIDYQQLEQNAMLFRPKIIVAGISCYMRWLDYPKFRAIADKCGAYVMADMAHIAGLVAAGVGPSPFEYADIVTTTTHKTLRGPRGALIFYRKGVRSVNTKGESIMYDLGSKIDSAVFPGLQAVALKQCLTNQFVEYGHQVVKNAQALAQGLLQKGYCLTSGGTDNHLLLVDLRPNGLDGSRIETVLDMAQIVCNKNTCPGDKSAFRPGGVRLGAAGLTSRGFKENDFVKVADYIHQAIEIYRKHESKCGKTVKEFKEFCEKDEAFRGDLKKLADEIDHFAAQFDLPGNEEF</sequence>
<evidence type="ECO:0000256" key="11">
    <source>
        <dbReference type="ARBA" id="ARBA00022801"/>
    </source>
</evidence>
<dbReference type="GO" id="GO:0008757">
    <property type="term" value="F:S-adenosylmethionine-dependent methyltransferase activity"/>
    <property type="evidence" value="ECO:0007669"/>
    <property type="project" value="InterPro"/>
</dbReference>
<dbReference type="InterPro" id="IPR038765">
    <property type="entry name" value="Papain-like_cys_pep_sf"/>
</dbReference>
<dbReference type="NCBIfam" id="NF000586">
    <property type="entry name" value="PRK00011.1"/>
    <property type="match status" value="1"/>
</dbReference>
<dbReference type="GO" id="GO:0019264">
    <property type="term" value="P:glycine biosynthetic process from serine"/>
    <property type="evidence" value="ECO:0007669"/>
    <property type="project" value="InterPro"/>
</dbReference>
<evidence type="ECO:0000256" key="2">
    <source>
        <dbReference type="ARBA" id="ARBA00002224"/>
    </source>
</evidence>
<comment type="similarity">
    <text evidence="4">Belongs to the peptidase C48 family.</text>
</comment>
<evidence type="ECO:0000259" key="15">
    <source>
        <dbReference type="Pfam" id="PF02902"/>
    </source>
</evidence>
<reference evidence="18" key="1">
    <citation type="submission" date="2022-11" db="UniProtKB">
        <authorList>
            <consortium name="WormBaseParasite"/>
        </authorList>
    </citation>
    <scope>IDENTIFICATION</scope>
</reference>
<evidence type="ECO:0000256" key="5">
    <source>
        <dbReference type="ARBA" id="ARBA00006376"/>
    </source>
</evidence>
<dbReference type="GO" id="GO:0006508">
    <property type="term" value="P:proteolysis"/>
    <property type="evidence" value="ECO:0007669"/>
    <property type="project" value="UniProtKB-KW"/>
</dbReference>